<evidence type="ECO:0000256" key="1">
    <source>
        <dbReference type="SAM" id="MobiDB-lite"/>
    </source>
</evidence>
<evidence type="ECO:0000313" key="2">
    <source>
        <dbReference type="EMBL" id="VEL09094.1"/>
    </source>
</evidence>
<comment type="caution">
    <text evidence="2">The sequence shown here is derived from an EMBL/GenBank/DDBJ whole genome shotgun (WGS) entry which is preliminary data.</text>
</comment>
<proteinExistence type="predicted"/>
<organism evidence="2 3">
    <name type="scientific">Protopolystoma xenopodis</name>
    <dbReference type="NCBI Taxonomy" id="117903"/>
    <lineage>
        <taxon>Eukaryota</taxon>
        <taxon>Metazoa</taxon>
        <taxon>Spiralia</taxon>
        <taxon>Lophotrochozoa</taxon>
        <taxon>Platyhelminthes</taxon>
        <taxon>Monogenea</taxon>
        <taxon>Polyopisthocotylea</taxon>
        <taxon>Polystomatidea</taxon>
        <taxon>Polystomatidae</taxon>
        <taxon>Protopolystoma</taxon>
    </lineage>
</organism>
<dbReference type="Proteomes" id="UP000784294">
    <property type="component" value="Unassembled WGS sequence"/>
</dbReference>
<feature type="region of interest" description="Disordered" evidence="1">
    <location>
        <begin position="165"/>
        <end position="191"/>
    </location>
</feature>
<name>A0A448WDT1_9PLAT</name>
<evidence type="ECO:0000313" key="3">
    <source>
        <dbReference type="Proteomes" id="UP000784294"/>
    </source>
</evidence>
<reference evidence="2" key="1">
    <citation type="submission" date="2018-11" db="EMBL/GenBank/DDBJ databases">
        <authorList>
            <consortium name="Pathogen Informatics"/>
        </authorList>
    </citation>
    <scope>NUCLEOTIDE SEQUENCE</scope>
</reference>
<dbReference type="EMBL" id="CAAALY010005434">
    <property type="protein sequence ID" value="VEL09094.1"/>
    <property type="molecule type" value="Genomic_DNA"/>
</dbReference>
<dbReference type="AlphaFoldDB" id="A0A448WDT1"/>
<sequence length="191" mass="21079">MRIVIEIESNAVFEVKYTASDRADQFLSLRIVFSKDLVVEFGPQVCKTLANSPNGAEGNREKTETVSEACQDLSDQISSTVTVCMFNGTMTRREEYRIDGHVQHSCRDESTKLPHEEKADSRLKSEPGLAIYAGSDYQTSGPAVDILLVRQPVKCVREECKKGVAKSGAHSGQQSLDIELIRLENRPNSGG</sequence>
<accession>A0A448WDT1</accession>
<protein>
    <submittedName>
        <fullName evidence="2">Uncharacterized protein</fullName>
    </submittedName>
</protein>
<gene>
    <name evidence="2" type="ORF">PXEA_LOCUS2534</name>
</gene>
<keyword evidence="3" id="KW-1185">Reference proteome</keyword>